<proteinExistence type="predicted"/>
<dbReference type="OrthoDB" id="5125755at2"/>
<evidence type="ECO:0000256" key="1">
    <source>
        <dbReference type="SAM" id="MobiDB-lite"/>
    </source>
</evidence>
<accession>A0A1R4JQ53</accession>
<feature type="compositionally biased region" description="Basic and acidic residues" evidence="1">
    <location>
        <begin position="49"/>
        <end position="66"/>
    </location>
</feature>
<gene>
    <name evidence="2" type="ORF">FM119_08780</name>
</gene>
<name>A0A1R4JQ53_9MICO</name>
<evidence type="ECO:0008006" key="4">
    <source>
        <dbReference type="Google" id="ProtNLM"/>
    </source>
</evidence>
<evidence type="ECO:0000313" key="2">
    <source>
        <dbReference type="EMBL" id="SJN34128.1"/>
    </source>
</evidence>
<reference evidence="3" key="1">
    <citation type="submission" date="2017-02" db="EMBL/GenBank/DDBJ databases">
        <authorList>
            <person name="Dridi B."/>
        </authorList>
    </citation>
    <scope>NUCLEOTIDE SEQUENCE [LARGE SCALE GENOMIC DNA]</scope>
    <source>
        <strain evidence="3">EB411</strain>
    </source>
</reference>
<dbReference type="RefSeq" id="WP_087137294.1">
    <property type="nucleotide sequence ID" value="NZ_FUKR01000050.1"/>
</dbReference>
<dbReference type="EMBL" id="FUKR01000050">
    <property type="protein sequence ID" value="SJN34128.1"/>
    <property type="molecule type" value="Genomic_DNA"/>
</dbReference>
<feature type="region of interest" description="Disordered" evidence="1">
    <location>
        <begin position="47"/>
        <end position="74"/>
    </location>
</feature>
<keyword evidence="3" id="KW-1185">Reference proteome</keyword>
<dbReference type="AlphaFoldDB" id="A0A1R4JQ53"/>
<dbReference type="Proteomes" id="UP000196778">
    <property type="component" value="Unassembled WGS sequence"/>
</dbReference>
<evidence type="ECO:0000313" key="3">
    <source>
        <dbReference type="Proteomes" id="UP000196778"/>
    </source>
</evidence>
<protein>
    <recommendedName>
        <fullName evidence="4">Phage protein</fullName>
    </recommendedName>
</protein>
<sequence length="74" mass="7594">MAKATVTAPVAGFTGSVAGVTFADGKAEGEIPQAALSYFERQGYTVEVKPARKKADPKADEGKPAEGETPPVAE</sequence>
<organism evidence="2 3">
    <name type="scientific">Mycetocola reblochoni REB411</name>
    <dbReference type="NCBI Taxonomy" id="1255698"/>
    <lineage>
        <taxon>Bacteria</taxon>
        <taxon>Bacillati</taxon>
        <taxon>Actinomycetota</taxon>
        <taxon>Actinomycetes</taxon>
        <taxon>Micrococcales</taxon>
        <taxon>Microbacteriaceae</taxon>
        <taxon>Mycetocola</taxon>
    </lineage>
</organism>